<evidence type="ECO:0000256" key="1">
    <source>
        <dbReference type="ARBA" id="ARBA00005234"/>
    </source>
</evidence>
<evidence type="ECO:0000256" key="2">
    <source>
        <dbReference type="ARBA" id="ARBA00022670"/>
    </source>
</evidence>
<evidence type="ECO:0000259" key="6">
    <source>
        <dbReference type="PROSITE" id="PS50600"/>
    </source>
</evidence>
<dbReference type="InterPro" id="IPR003653">
    <property type="entry name" value="Peptidase_C48_C"/>
</dbReference>
<dbReference type="Proteomes" id="UP000504604">
    <property type="component" value="Linkage group LG6"/>
</dbReference>
<protein>
    <submittedName>
        <fullName evidence="8">Probable ubiquitin-like-specific protease 2A isoform X1</fullName>
    </submittedName>
</protein>
<keyword evidence="4" id="KW-0788">Thiol protease</keyword>
<name>A0A6I9TAC8_SESIN</name>
<dbReference type="PROSITE" id="PS50600">
    <property type="entry name" value="ULP_PROTEASE"/>
    <property type="match status" value="1"/>
</dbReference>
<dbReference type="Pfam" id="PF02902">
    <property type="entry name" value="Peptidase_C48"/>
    <property type="match status" value="1"/>
</dbReference>
<evidence type="ECO:0000256" key="4">
    <source>
        <dbReference type="ARBA" id="ARBA00022807"/>
    </source>
</evidence>
<dbReference type="KEGG" id="sind:105163728"/>
<dbReference type="GO" id="GO:0006508">
    <property type="term" value="P:proteolysis"/>
    <property type="evidence" value="ECO:0007669"/>
    <property type="project" value="UniProtKB-KW"/>
</dbReference>
<keyword evidence="7" id="KW-1185">Reference proteome</keyword>
<feature type="compositionally biased region" description="Basic and acidic residues" evidence="5">
    <location>
        <begin position="40"/>
        <end position="61"/>
    </location>
</feature>
<dbReference type="Gene3D" id="3.30.310.130">
    <property type="entry name" value="Ubiquitin-related"/>
    <property type="match status" value="1"/>
</dbReference>
<dbReference type="GO" id="GO:0016926">
    <property type="term" value="P:protein desumoylation"/>
    <property type="evidence" value="ECO:0007669"/>
    <property type="project" value="UniProtKB-ARBA"/>
</dbReference>
<organism evidence="7 8">
    <name type="scientific">Sesamum indicum</name>
    <name type="common">Oriental sesame</name>
    <name type="synonym">Sesamum orientale</name>
    <dbReference type="NCBI Taxonomy" id="4182"/>
    <lineage>
        <taxon>Eukaryota</taxon>
        <taxon>Viridiplantae</taxon>
        <taxon>Streptophyta</taxon>
        <taxon>Embryophyta</taxon>
        <taxon>Tracheophyta</taxon>
        <taxon>Spermatophyta</taxon>
        <taxon>Magnoliopsida</taxon>
        <taxon>eudicotyledons</taxon>
        <taxon>Gunneridae</taxon>
        <taxon>Pentapetalae</taxon>
        <taxon>asterids</taxon>
        <taxon>lamiids</taxon>
        <taxon>Lamiales</taxon>
        <taxon>Pedaliaceae</taxon>
        <taxon>Sesamum</taxon>
    </lineage>
</organism>
<sequence length="321" mass="38009">MGDKRTAEEMESEVTYEGRFSEDEPSDIQTKISSLSSGVHENHDKGSAETKNQDKNNDGNFRKRSFNKGLIPYARRRRKSKQGSDSSDWEVASASFHSRTESRRLMRVSSVLREPLRDNLFDHCFRNIWRESTAEKRKACTYLNCWWFYMYTKEHCRQRVLTWIKKEKIFSKRYVFVPIVLWSHWFLLIFCHLGESLESNSRTPCMLLLDSLHTLGPLRLEPLLRRFVLDIYETEDRPECKDMVQNIPLLVPQVPQQRNGEECGIFVLYYTNLFLENAPENFSVSEGYPYFMKPDWFTYEELEGFYKRLESLGTESSDSEE</sequence>
<feature type="compositionally biased region" description="Polar residues" evidence="5">
    <location>
        <begin position="27"/>
        <end position="39"/>
    </location>
</feature>
<dbReference type="InterPro" id="IPR038765">
    <property type="entry name" value="Papain-like_cys_pep_sf"/>
</dbReference>
<proteinExistence type="inferred from homology"/>
<dbReference type="OrthoDB" id="1939479at2759"/>
<feature type="region of interest" description="Disordered" evidence="5">
    <location>
        <begin position="1"/>
        <end position="65"/>
    </location>
</feature>
<evidence type="ECO:0000313" key="8">
    <source>
        <dbReference type="RefSeq" id="XP_011080475.1"/>
    </source>
</evidence>
<keyword evidence="2 8" id="KW-0645">Protease</keyword>
<comment type="similarity">
    <text evidence="1">Belongs to the peptidase C48 family.</text>
</comment>
<dbReference type="PANTHER" id="PTHR46915:SF6">
    <property type="entry name" value="CYSTEINE PROTEINASES SUPERFAMILY PROTEIN"/>
    <property type="match status" value="1"/>
</dbReference>
<dbReference type="SUPFAM" id="SSF54001">
    <property type="entry name" value="Cysteine proteinases"/>
    <property type="match status" value="1"/>
</dbReference>
<dbReference type="Gene3D" id="1.10.418.20">
    <property type="match status" value="1"/>
</dbReference>
<evidence type="ECO:0000256" key="3">
    <source>
        <dbReference type="ARBA" id="ARBA00022801"/>
    </source>
</evidence>
<accession>A0A6I9TAC8</accession>
<dbReference type="AlphaFoldDB" id="A0A6I9TAC8"/>
<dbReference type="GO" id="GO:0008234">
    <property type="term" value="F:cysteine-type peptidase activity"/>
    <property type="evidence" value="ECO:0007669"/>
    <property type="project" value="UniProtKB-KW"/>
</dbReference>
<feature type="domain" description="Ubiquitin-like protease family profile" evidence="6">
    <location>
        <begin position="89"/>
        <end position="274"/>
    </location>
</feature>
<dbReference type="RefSeq" id="XP_011080475.1">
    <property type="nucleotide sequence ID" value="XM_011082173.2"/>
</dbReference>
<keyword evidence="3" id="KW-0378">Hydrolase</keyword>
<gene>
    <name evidence="8" type="primary">LOC105163728</name>
</gene>
<evidence type="ECO:0000256" key="5">
    <source>
        <dbReference type="SAM" id="MobiDB-lite"/>
    </source>
</evidence>
<reference evidence="8" key="1">
    <citation type="submission" date="2025-08" db="UniProtKB">
        <authorList>
            <consortium name="RefSeq"/>
        </authorList>
    </citation>
    <scope>IDENTIFICATION</scope>
</reference>
<evidence type="ECO:0000313" key="7">
    <source>
        <dbReference type="Proteomes" id="UP000504604"/>
    </source>
</evidence>
<dbReference type="PANTHER" id="PTHR46915">
    <property type="entry name" value="UBIQUITIN-LIKE PROTEASE 4-RELATED"/>
    <property type="match status" value="1"/>
</dbReference>
<dbReference type="GeneID" id="105163728"/>